<dbReference type="Proteomes" id="UP000236161">
    <property type="component" value="Unassembled WGS sequence"/>
</dbReference>
<sequence>MEHRHNATASQRATHLFTAPAQVCLAHVIFFPKECNTRTSHEVTLPSTTLAQARLTAEF</sequence>
<gene>
    <name evidence="1" type="ORF">AXF42_Ash006946</name>
</gene>
<dbReference type="OrthoDB" id="1937303at2759"/>
<evidence type="ECO:0000313" key="2">
    <source>
        <dbReference type="Proteomes" id="UP000236161"/>
    </source>
</evidence>
<dbReference type="AlphaFoldDB" id="A0A2I0BEM9"/>
<organism evidence="1 2">
    <name type="scientific">Apostasia shenzhenica</name>
    <dbReference type="NCBI Taxonomy" id="1088818"/>
    <lineage>
        <taxon>Eukaryota</taxon>
        <taxon>Viridiplantae</taxon>
        <taxon>Streptophyta</taxon>
        <taxon>Embryophyta</taxon>
        <taxon>Tracheophyta</taxon>
        <taxon>Spermatophyta</taxon>
        <taxon>Magnoliopsida</taxon>
        <taxon>Liliopsida</taxon>
        <taxon>Asparagales</taxon>
        <taxon>Orchidaceae</taxon>
        <taxon>Apostasioideae</taxon>
        <taxon>Apostasia</taxon>
    </lineage>
</organism>
<name>A0A2I0BEM9_9ASPA</name>
<proteinExistence type="predicted"/>
<keyword evidence="2" id="KW-1185">Reference proteome</keyword>
<accession>A0A2I0BEM9</accession>
<protein>
    <submittedName>
        <fullName evidence="1">Uncharacterized protein</fullName>
    </submittedName>
</protein>
<dbReference type="EMBL" id="KZ451886">
    <property type="protein sequence ID" value="PKA66249.1"/>
    <property type="molecule type" value="Genomic_DNA"/>
</dbReference>
<evidence type="ECO:0000313" key="1">
    <source>
        <dbReference type="EMBL" id="PKA66249.1"/>
    </source>
</evidence>
<reference evidence="1 2" key="1">
    <citation type="journal article" date="2017" name="Nature">
        <title>The Apostasia genome and the evolution of orchids.</title>
        <authorList>
            <person name="Zhang G.Q."/>
            <person name="Liu K.W."/>
            <person name="Li Z."/>
            <person name="Lohaus R."/>
            <person name="Hsiao Y.Y."/>
            <person name="Niu S.C."/>
            <person name="Wang J.Y."/>
            <person name="Lin Y.C."/>
            <person name="Xu Q."/>
            <person name="Chen L.J."/>
            <person name="Yoshida K."/>
            <person name="Fujiwara S."/>
            <person name="Wang Z.W."/>
            <person name="Zhang Y.Q."/>
            <person name="Mitsuda N."/>
            <person name="Wang M."/>
            <person name="Liu G.H."/>
            <person name="Pecoraro L."/>
            <person name="Huang H.X."/>
            <person name="Xiao X.J."/>
            <person name="Lin M."/>
            <person name="Wu X.Y."/>
            <person name="Wu W.L."/>
            <person name="Chen Y.Y."/>
            <person name="Chang S.B."/>
            <person name="Sakamoto S."/>
            <person name="Ohme-Takagi M."/>
            <person name="Yagi M."/>
            <person name="Zeng S.J."/>
            <person name="Shen C.Y."/>
            <person name="Yeh C.M."/>
            <person name="Luo Y.B."/>
            <person name="Tsai W.C."/>
            <person name="Van de Peer Y."/>
            <person name="Liu Z.J."/>
        </authorList>
    </citation>
    <scope>NUCLEOTIDE SEQUENCE [LARGE SCALE GENOMIC DNA]</scope>
    <source>
        <strain evidence="2">cv. Shenzhen</strain>
        <tissue evidence="1">Stem</tissue>
    </source>
</reference>